<comment type="caution">
    <text evidence="1">The sequence shown here is derived from an EMBL/GenBank/DDBJ whole genome shotgun (WGS) entry which is preliminary data.</text>
</comment>
<dbReference type="Proteomes" id="UP000306509">
    <property type="component" value="Unassembled WGS sequence"/>
</dbReference>
<reference evidence="1 2" key="1">
    <citation type="journal article" date="2019" name="Anaerobe">
        <title>Detection of Robinsoniella peoriensis in multiple bone samples of a trauma patient.</title>
        <authorList>
            <person name="Schrottner P."/>
            <person name="Hartwich K."/>
            <person name="Bunk B."/>
            <person name="Schober I."/>
            <person name="Helbig S."/>
            <person name="Rudolph W.W."/>
            <person name="Gunzer F."/>
        </authorList>
    </citation>
    <scope>NUCLEOTIDE SEQUENCE [LARGE SCALE GENOMIC DNA]</scope>
    <source>
        <strain evidence="1 2">DSM 106044</strain>
    </source>
</reference>
<dbReference type="RefSeq" id="WP_138004128.1">
    <property type="nucleotide sequence ID" value="NZ_QGQD01000110.1"/>
</dbReference>
<protein>
    <submittedName>
        <fullName evidence="1">Uncharacterized protein</fullName>
    </submittedName>
</protein>
<dbReference type="EMBL" id="QGQD01000110">
    <property type="protein sequence ID" value="TLC97767.1"/>
    <property type="molecule type" value="Genomic_DNA"/>
</dbReference>
<evidence type="ECO:0000313" key="2">
    <source>
        <dbReference type="Proteomes" id="UP000306509"/>
    </source>
</evidence>
<organism evidence="1 2">
    <name type="scientific">Robinsoniella peoriensis</name>
    <dbReference type="NCBI Taxonomy" id="180332"/>
    <lineage>
        <taxon>Bacteria</taxon>
        <taxon>Bacillati</taxon>
        <taxon>Bacillota</taxon>
        <taxon>Clostridia</taxon>
        <taxon>Lachnospirales</taxon>
        <taxon>Lachnospiraceae</taxon>
        <taxon>Robinsoniella</taxon>
    </lineage>
</organism>
<keyword evidence="2" id="KW-1185">Reference proteome</keyword>
<gene>
    <name evidence="1" type="ORF">DSM106044_05423</name>
</gene>
<accession>A0A4V6HR50</accession>
<dbReference type="AlphaFoldDB" id="A0A4V6HR50"/>
<proteinExistence type="predicted"/>
<sequence>MLQKDVIDAVPLNEVTTPILEEPDYSRIADIKAVWKENKIPVARITYEHFWNEEFQYIIEPYWETIDKLADEEPGAFLGIPGIDMDCRYRKYYRVNHVPAFIIQRTPPKNRQDVMEMMEAVGLNYYDPFEWLIRTPYKASQDNLVVEE</sequence>
<evidence type="ECO:0000313" key="1">
    <source>
        <dbReference type="EMBL" id="TLC97767.1"/>
    </source>
</evidence>
<name>A0A4V6HR50_9FIRM</name>